<evidence type="ECO:0000259" key="7">
    <source>
        <dbReference type="Pfam" id="PF06429"/>
    </source>
</evidence>
<evidence type="ECO:0000256" key="4">
    <source>
        <dbReference type="ARBA" id="ARBA00016244"/>
    </source>
</evidence>
<dbReference type="PANTHER" id="PTHR30033">
    <property type="entry name" value="FLAGELLAR HOOK-ASSOCIATED PROTEIN 1"/>
    <property type="match status" value="1"/>
</dbReference>
<reference evidence="9 10" key="1">
    <citation type="submission" date="2017-01" db="EMBL/GenBank/DDBJ databases">
        <title>The complete genome sequence of a sulfur-oxidizing marine bacterium Thioclava sp. 25B10_4T.</title>
        <authorList>
            <person name="Liu Y."/>
            <person name="Lai Q."/>
            <person name="Shao Z."/>
        </authorList>
    </citation>
    <scope>NUCLEOTIDE SEQUENCE [LARGE SCALE GENOMIC DNA]</scope>
    <source>
        <strain evidence="9 10">25B10_4</strain>
    </source>
</reference>
<dbReference type="NCBIfam" id="TIGR02492">
    <property type="entry name" value="flgK_ends"/>
    <property type="match status" value="1"/>
</dbReference>
<sequence>MGISQTLSNALSGLTAASRMAEVVASNTANALTEGYARREVSLGAQMVGRQGAGVRVLSVDRIVNESLRSDLRLSEAATQNASLRYDFLSAFEARIGTPEDASSLASKFAQLEASLVEAGSRPESEARLATVLDSARAVTDHLNALSAHLQDSRMTADRQIAAQVDTLNTALSQVDELNATILAGKAAGHNTNALKDQRQTLVDQISSIVPIRQATRENDQIALFTTGGAVLLEGNPVEIGFTSTGIITPDMTYVGGTLSGLTLNGNAVSIDEGGFLGGGSLGALFTIRDTLAPDQQIQIDALSRDLIERVSNPAIDPTLSGGTAGLFTDDGGPLDPLDPLDETGLAGRIAINPLADPEQGGALSLLRDGLGAASPGPVSNAENLFALASAFTTPSAPSSGNFGSSRHSSAELFASFLSQVTSDRQRNEATQTYAKTRYDTLKEQALADGVDTDHEMQKLLQIEELYSANARVIQTADALIKQLLEI</sequence>
<feature type="domain" description="Flagellar basal-body/hook protein C-terminal" evidence="7">
    <location>
        <begin position="450"/>
        <end position="486"/>
    </location>
</feature>
<evidence type="ECO:0000259" key="8">
    <source>
        <dbReference type="Pfam" id="PF22638"/>
    </source>
</evidence>
<keyword evidence="10" id="KW-1185">Reference proteome</keyword>
<dbReference type="InterPro" id="IPR002371">
    <property type="entry name" value="FlgK"/>
</dbReference>
<feature type="domain" description="Flagellar hook-associated protein FlgK helical" evidence="8">
    <location>
        <begin position="100"/>
        <end position="311"/>
    </location>
</feature>
<keyword evidence="9" id="KW-0969">Cilium</keyword>
<evidence type="ECO:0000256" key="5">
    <source>
        <dbReference type="ARBA" id="ARBA00022525"/>
    </source>
</evidence>
<evidence type="ECO:0000256" key="2">
    <source>
        <dbReference type="ARBA" id="ARBA00004613"/>
    </source>
</evidence>
<evidence type="ECO:0000256" key="3">
    <source>
        <dbReference type="ARBA" id="ARBA00009677"/>
    </source>
</evidence>
<dbReference type="EMBL" id="CP019437">
    <property type="protein sequence ID" value="AQS46734.1"/>
    <property type="molecule type" value="Genomic_DNA"/>
</dbReference>
<keyword evidence="5" id="KW-0964">Secreted</keyword>
<evidence type="ECO:0000256" key="6">
    <source>
        <dbReference type="ARBA" id="ARBA00023143"/>
    </source>
</evidence>
<dbReference type="RefSeq" id="WP_075776702.1">
    <property type="nucleotide sequence ID" value="NZ_CP019437.1"/>
</dbReference>
<keyword evidence="6" id="KW-0975">Bacterial flagellum</keyword>
<dbReference type="SUPFAM" id="SSF64518">
    <property type="entry name" value="Phase 1 flagellin"/>
    <property type="match status" value="1"/>
</dbReference>
<organism evidence="9 10">
    <name type="scientific">Thioclava nitratireducens</name>
    <dbReference type="NCBI Taxonomy" id="1915078"/>
    <lineage>
        <taxon>Bacteria</taxon>
        <taxon>Pseudomonadati</taxon>
        <taxon>Pseudomonadota</taxon>
        <taxon>Alphaproteobacteria</taxon>
        <taxon>Rhodobacterales</taxon>
        <taxon>Paracoccaceae</taxon>
        <taxon>Thioclava</taxon>
    </lineage>
</organism>
<comment type="subcellular location">
    <subcellularLocation>
        <location evidence="1">Bacterial flagellum</location>
    </subcellularLocation>
    <subcellularLocation>
        <location evidence="2">Secreted</location>
    </subcellularLocation>
</comment>
<dbReference type="PANTHER" id="PTHR30033:SF2">
    <property type="entry name" value="FLAGELLAR HOOK PROTEIN"/>
    <property type="match status" value="1"/>
</dbReference>
<keyword evidence="9" id="KW-0966">Cell projection</keyword>
<proteinExistence type="inferred from homology"/>
<dbReference type="Pfam" id="PF06429">
    <property type="entry name" value="Flg_bbr_C"/>
    <property type="match status" value="1"/>
</dbReference>
<dbReference type="InterPro" id="IPR010930">
    <property type="entry name" value="Flg_bb/hook_C_dom"/>
</dbReference>
<dbReference type="Proteomes" id="UP000185622">
    <property type="component" value="Chromosome"/>
</dbReference>
<name>A0ABM6IDE9_9RHOB</name>
<dbReference type="Pfam" id="PF22638">
    <property type="entry name" value="FlgK_D1"/>
    <property type="match status" value="1"/>
</dbReference>
<evidence type="ECO:0000313" key="9">
    <source>
        <dbReference type="EMBL" id="AQS46734.1"/>
    </source>
</evidence>
<comment type="similarity">
    <text evidence="3">Belongs to the flagella basal body rod proteins family.</text>
</comment>
<dbReference type="InterPro" id="IPR053927">
    <property type="entry name" value="FlgK_helical"/>
</dbReference>
<gene>
    <name evidence="9" type="ORF">BMG03_02115</name>
</gene>
<accession>A0ABM6IDE9</accession>
<protein>
    <recommendedName>
        <fullName evidence="4">Flagellar hook-associated protein 1</fullName>
    </recommendedName>
</protein>
<evidence type="ECO:0000313" key="10">
    <source>
        <dbReference type="Proteomes" id="UP000185622"/>
    </source>
</evidence>
<evidence type="ECO:0000256" key="1">
    <source>
        <dbReference type="ARBA" id="ARBA00004365"/>
    </source>
</evidence>
<keyword evidence="9" id="KW-0282">Flagellum</keyword>